<evidence type="ECO:0000256" key="2">
    <source>
        <dbReference type="SAM" id="SignalP"/>
    </source>
</evidence>
<dbReference type="EMBL" id="CP003003">
    <property type="protein sequence ID" value="AEO56172.1"/>
    <property type="molecule type" value="Genomic_DNA"/>
</dbReference>
<feature type="signal peptide" evidence="2">
    <location>
        <begin position="1"/>
        <end position="24"/>
    </location>
</feature>
<feature type="region of interest" description="Disordered" evidence="1">
    <location>
        <begin position="172"/>
        <end position="193"/>
    </location>
</feature>
<dbReference type="RefSeq" id="XP_003661417.1">
    <property type="nucleotide sequence ID" value="XM_003661369.1"/>
</dbReference>
<dbReference type="GeneID" id="11512096"/>
<keyword evidence="4" id="KW-1185">Reference proteome</keyword>
<evidence type="ECO:0000256" key="1">
    <source>
        <dbReference type="SAM" id="MobiDB-lite"/>
    </source>
</evidence>
<protein>
    <submittedName>
        <fullName evidence="3">Uncharacterized protein</fullName>
    </submittedName>
</protein>
<feature type="compositionally biased region" description="Basic and acidic residues" evidence="1">
    <location>
        <begin position="181"/>
        <end position="193"/>
    </location>
</feature>
<dbReference type="KEGG" id="mtm:MYCTH_2108717"/>
<sequence length="193" mass="21412">MPSNPRPSPATLLAMLHIIPLQQARMNKDRRPGRRQPRFTSCCETWVLCRGDGRVFGPTTILQLQGPSQIRLTQYAQGVHGVQAHQGTTFQNHAGDLGEEQNIPRAEVPDAGYQYSWCAPPPQKTSLQNTTKSARSAVSEPSQDTLFHYYCQNIEFLRRSAETMQPFGDSYSTSLHKGHVPGHEDAAAAAARE</sequence>
<dbReference type="AlphaFoldDB" id="G2Q869"/>
<keyword evidence="2" id="KW-0732">Signal</keyword>
<reference evidence="3 4" key="1">
    <citation type="journal article" date="2011" name="Nat. Biotechnol.">
        <title>Comparative genomic analysis of the thermophilic biomass-degrading fungi Myceliophthora thermophila and Thielavia terrestris.</title>
        <authorList>
            <person name="Berka R.M."/>
            <person name="Grigoriev I.V."/>
            <person name="Otillar R."/>
            <person name="Salamov A."/>
            <person name="Grimwood J."/>
            <person name="Reid I."/>
            <person name="Ishmael N."/>
            <person name="John T."/>
            <person name="Darmond C."/>
            <person name="Moisan M.-C."/>
            <person name="Henrissat B."/>
            <person name="Coutinho P.M."/>
            <person name="Lombard V."/>
            <person name="Natvig D.O."/>
            <person name="Lindquist E."/>
            <person name="Schmutz J."/>
            <person name="Lucas S."/>
            <person name="Harris P."/>
            <person name="Powlowski J."/>
            <person name="Bellemare A."/>
            <person name="Taylor D."/>
            <person name="Butler G."/>
            <person name="de Vries R.P."/>
            <person name="Allijn I.E."/>
            <person name="van den Brink J."/>
            <person name="Ushinsky S."/>
            <person name="Storms R."/>
            <person name="Powell A.J."/>
            <person name="Paulsen I.T."/>
            <person name="Elbourne L.D.H."/>
            <person name="Baker S.E."/>
            <person name="Magnuson J."/>
            <person name="LaBoissiere S."/>
            <person name="Clutterbuck A.J."/>
            <person name="Martinez D."/>
            <person name="Wogulis M."/>
            <person name="de Leon A.L."/>
            <person name="Rey M.W."/>
            <person name="Tsang A."/>
        </authorList>
    </citation>
    <scope>NUCLEOTIDE SEQUENCE [LARGE SCALE GENOMIC DNA]</scope>
    <source>
        <strain evidence="4">ATCC 42464 / BCRC 31852 / DSM 1799</strain>
    </source>
</reference>
<evidence type="ECO:0000313" key="4">
    <source>
        <dbReference type="Proteomes" id="UP000007322"/>
    </source>
</evidence>
<feature type="chain" id="PRO_5003436167" evidence="2">
    <location>
        <begin position="25"/>
        <end position="193"/>
    </location>
</feature>
<dbReference type="HOGENOM" id="CLU_1409695_0_0_1"/>
<organism evidence="3 4">
    <name type="scientific">Thermothelomyces thermophilus (strain ATCC 42464 / BCRC 31852 / DSM 1799)</name>
    <name type="common">Sporotrichum thermophile</name>
    <dbReference type="NCBI Taxonomy" id="573729"/>
    <lineage>
        <taxon>Eukaryota</taxon>
        <taxon>Fungi</taxon>
        <taxon>Dikarya</taxon>
        <taxon>Ascomycota</taxon>
        <taxon>Pezizomycotina</taxon>
        <taxon>Sordariomycetes</taxon>
        <taxon>Sordariomycetidae</taxon>
        <taxon>Sordariales</taxon>
        <taxon>Chaetomiaceae</taxon>
        <taxon>Thermothelomyces</taxon>
    </lineage>
</organism>
<name>G2Q869_THET4</name>
<proteinExistence type="predicted"/>
<dbReference type="Proteomes" id="UP000007322">
    <property type="component" value="Chromosome 2"/>
</dbReference>
<dbReference type="InParanoid" id="G2Q869"/>
<evidence type="ECO:0000313" key="3">
    <source>
        <dbReference type="EMBL" id="AEO56172.1"/>
    </source>
</evidence>
<accession>G2Q869</accession>
<dbReference type="VEuPathDB" id="FungiDB:MYCTH_2108717"/>
<gene>
    <name evidence="3" type="ORF">MYCTH_2108717</name>
</gene>